<feature type="active site" evidence="1">
    <location>
        <position position="138"/>
    </location>
</feature>
<dbReference type="PANTHER" id="PTHR15750:SF2">
    <property type="entry name" value="VASOHIBIN"/>
    <property type="match status" value="1"/>
</dbReference>
<dbReference type="EMBL" id="CM026423">
    <property type="protein sequence ID" value="KAG0582286.1"/>
    <property type="molecule type" value="Genomic_DNA"/>
</dbReference>
<feature type="compositionally biased region" description="Polar residues" evidence="2">
    <location>
        <begin position="713"/>
        <end position="723"/>
    </location>
</feature>
<proteinExistence type="predicted"/>
<comment type="caution">
    <text evidence="3">The sequence shown here is derived from an EMBL/GenBank/DDBJ whole genome shotgun (WGS) entry which is preliminary data.</text>
</comment>
<dbReference type="InterPro" id="IPR028131">
    <property type="entry name" value="VASH1"/>
</dbReference>
<evidence type="ECO:0000256" key="2">
    <source>
        <dbReference type="SAM" id="MobiDB-lite"/>
    </source>
</evidence>
<keyword evidence="4" id="KW-1185">Reference proteome</keyword>
<feature type="region of interest" description="Disordered" evidence="2">
    <location>
        <begin position="632"/>
        <end position="657"/>
    </location>
</feature>
<reference evidence="3" key="1">
    <citation type="submission" date="2020-06" db="EMBL/GenBank/DDBJ databases">
        <title>WGS assembly of Ceratodon purpureus strain R40.</title>
        <authorList>
            <person name="Carey S.B."/>
            <person name="Jenkins J."/>
            <person name="Shu S."/>
            <person name="Lovell J.T."/>
            <person name="Sreedasyam A."/>
            <person name="Maumus F."/>
            <person name="Tiley G.P."/>
            <person name="Fernandez-Pozo N."/>
            <person name="Barry K."/>
            <person name="Chen C."/>
            <person name="Wang M."/>
            <person name="Lipzen A."/>
            <person name="Daum C."/>
            <person name="Saski C.A."/>
            <person name="Payton A.C."/>
            <person name="Mcbreen J.C."/>
            <person name="Conrad R.E."/>
            <person name="Kollar L.M."/>
            <person name="Olsson S."/>
            <person name="Huttunen S."/>
            <person name="Landis J.B."/>
            <person name="Wickett N.J."/>
            <person name="Johnson M.G."/>
            <person name="Rensing S.A."/>
            <person name="Grimwood J."/>
            <person name="Schmutz J."/>
            <person name="Mcdaniel S.F."/>
        </authorList>
    </citation>
    <scope>NUCLEOTIDE SEQUENCE</scope>
    <source>
        <strain evidence="3">R40</strain>
    </source>
</reference>
<feature type="region of interest" description="Disordered" evidence="2">
    <location>
        <begin position="673"/>
        <end position="777"/>
    </location>
</feature>
<organism evidence="3 4">
    <name type="scientific">Ceratodon purpureus</name>
    <name type="common">Fire moss</name>
    <name type="synonym">Dicranum purpureum</name>
    <dbReference type="NCBI Taxonomy" id="3225"/>
    <lineage>
        <taxon>Eukaryota</taxon>
        <taxon>Viridiplantae</taxon>
        <taxon>Streptophyta</taxon>
        <taxon>Embryophyta</taxon>
        <taxon>Bryophyta</taxon>
        <taxon>Bryophytina</taxon>
        <taxon>Bryopsida</taxon>
        <taxon>Dicranidae</taxon>
        <taxon>Pseudoditrichales</taxon>
        <taxon>Ditrichaceae</taxon>
        <taxon>Ceratodon</taxon>
    </lineage>
</organism>
<sequence length="777" mass="87643">METTAEREEFPAPVDPPTVDFSMASDETGAQVAAVAKSCRPKLPVIFYRLRPKARLKAVGQYIASFEYSLHPQTNFNSQKQRPLFLIMETAKTIINAPQPIKCVEAVFVALLLTAGLPDVERFPLSFQTVLDDQVYQHIVLLVQYFGKYGAFGISRWPAFMSKDLKFDSMSSVIENYKTAYEEQHHAVEKIRVGLPVEHDTRSTNFVCWRHLELDLEDQSWSECCEAIDEFAGKSRRLWNLWIRSGRGEDPWQLHVRQTKRLLAGRKPSPLKAKRLNSGRSSSAQARSSDPTAEDFENSGHLESLEFEDSRNVNCRFNIQPPSSRESARITLSLEPGEVLHPPKLTKDVKRATGAVLQKEFRFNTSSASARSQSSLGFSKFRRSKKLYKGGSAQSEDAVIRSVKSIKGAIRSLPRGAQNPSVEQPLVVSQCLLGTKYLDGTPGFDGPKACWECLRTVYRTKNEARLLMLKDKLADLRMQGPLVGEAFRVVQDIFQQLVGIGEAITSKLDVYEGTINALTENFDAVVQSVNSQNELQSLKQLADQLTNELPIDTDIIQPVKKKKALIHEKLLAAKRFISPSLKKNMAPDAEPHVQYRVPPCNWCGLYGHRMRDCEDLETEIVRRVREYKNQIGMTIPNSSREESESHKQSEADTVDLPSGKFVLWHKNRFKDSMQSKMQEQGTGEGDSSQRQSDSTQLVAGEDMGSLTEADVDQLTTPTEQSASTKTTTKKKMSLVQRRLRTKLMYLLGANNTGPQPKNHGNRRKTHQKKKPCKEFKF</sequence>
<feature type="compositionally biased region" description="Basic and acidic residues" evidence="2">
    <location>
        <begin position="639"/>
        <end position="650"/>
    </location>
</feature>
<dbReference type="AlphaFoldDB" id="A0A8T0IHC0"/>
<evidence type="ECO:0000256" key="1">
    <source>
        <dbReference type="PIRSR" id="PIRSR628131-1"/>
    </source>
</evidence>
<feature type="active site" evidence="1">
    <location>
        <position position="155"/>
    </location>
</feature>
<evidence type="ECO:0000313" key="4">
    <source>
        <dbReference type="Proteomes" id="UP000822688"/>
    </source>
</evidence>
<evidence type="ECO:0000313" key="3">
    <source>
        <dbReference type="EMBL" id="KAG0582286.1"/>
    </source>
</evidence>
<feature type="active site" evidence="1">
    <location>
        <position position="103"/>
    </location>
</feature>
<feature type="compositionally biased region" description="Basic residues" evidence="2">
    <location>
        <begin position="727"/>
        <end position="741"/>
    </location>
</feature>
<dbReference type="GO" id="GO:0005737">
    <property type="term" value="C:cytoplasm"/>
    <property type="evidence" value="ECO:0007669"/>
    <property type="project" value="InterPro"/>
</dbReference>
<dbReference type="PANTHER" id="PTHR15750">
    <property type="entry name" value="VASOHIBIN-1-LIKE ISOFORM X2"/>
    <property type="match status" value="1"/>
</dbReference>
<feature type="compositionally biased region" description="Basic residues" evidence="2">
    <location>
        <begin position="759"/>
        <end position="771"/>
    </location>
</feature>
<dbReference type="Proteomes" id="UP000822688">
    <property type="component" value="Chromosome 3"/>
</dbReference>
<protein>
    <submittedName>
        <fullName evidence="3">Uncharacterized protein</fullName>
    </submittedName>
</protein>
<feature type="compositionally biased region" description="Polar residues" evidence="2">
    <location>
        <begin position="673"/>
        <end position="697"/>
    </location>
</feature>
<feature type="compositionally biased region" description="Low complexity" evidence="2">
    <location>
        <begin position="278"/>
        <end position="289"/>
    </location>
</feature>
<dbReference type="Pfam" id="PF14223">
    <property type="entry name" value="Retrotran_gag_2"/>
    <property type="match status" value="1"/>
</dbReference>
<name>A0A8T0IHC0_CERPU</name>
<feature type="region of interest" description="Disordered" evidence="2">
    <location>
        <begin position="266"/>
        <end position="299"/>
    </location>
</feature>
<accession>A0A8T0IHC0</accession>
<gene>
    <name evidence="3" type="ORF">KC19_3G048800</name>
</gene>
<dbReference type="Pfam" id="PF14822">
    <property type="entry name" value="Vasohibin"/>
    <property type="match status" value="1"/>
</dbReference>